<organism evidence="2 3">
    <name type="scientific">Eggerthella lenta</name>
    <name type="common">Eubacterium lentum</name>
    <dbReference type="NCBI Taxonomy" id="84112"/>
    <lineage>
        <taxon>Bacteria</taxon>
        <taxon>Bacillati</taxon>
        <taxon>Actinomycetota</taxon>
        <taxon>Coriobacteriia</taxon>
        <taxon>Eggerthellales</taxon>
        <taxon>Eggerthellaceae</taxon>
        <taxon>Eggerthella</taxon>
    </lineage>
</organism>
<dbReference type="Proteomes" id="UP000253752">
    <property type="component" value="Unassembled WGS sequence"/>
</dbReference>
<sequence length="175" mass="19554">MADNDKGQALDWDVTEVVDDGGFTLLPAGTYAFEVAKIERERFEGSDKMEACPRAKVTLNVWTSQGWVPVVDRLMLNTKMAWRIARFFEGLGFGRDPQTGGVRVDWNAAVGKQGYVKIKVRDYQSNGETRQANDIDAYLKPCEWPTEQQAAAPEQTSLPVAPQQAAPRPHSSYEM</sequence>
<accession>A0A369MRQ8</accession>
<reference evidence="2 3" key="1">
    <citation type="journal article" date="2018" name="Elife">
        <title>Discovery and characterization of a prevalent human gut bacterial enzyme sufficient for the inactivation of a family of plant toxins.</title>
        <authorList>
            <person name="Koppel N."/>
            <person name="Bisanz J.E."/>
            <person name="Pandelia M.E."/>
            <person name="Turnbaugh P.J."/>
            <person name="Balskus E.P."/>
        </authorList>
    </citation>
    <scope>NUCLEOTIDE SEQUENCE [LARGE SCALE GENOMIC DNA]</scope>
    <source>
        <strain evidence="2 3">MR1 #12</strain>
    </source>
</reference>
<proteinExistence type="predicted"/>
<dbReference type="RefSeq" id="WP_114516615.1">
    <property type="nucleotide sequence ID" value="NZ_JAQEDI010000037.1"/>
</dbReference>
<evidence type="ECO:0000313" key="3">
    <source>
        <dbReference type="Proteomes" id="UP000253752"/>
    </source>
</evidence>
<dbReference type="AlphaFoldDB" id="A0A369MRQ8"/>
<comment type="caution">
    <text evidence="2">The sequence shown here is derived from an EMBL/GenBank/DDBJ whole genome shotgun (WGS) entry which is preliminary data.</text>
</comment>
<evidence type="ECO:0000256" key="1">
    <source>
        <dbReference type="SAM" id="MobiDB-lite"/>
    </source>
</evidence>
<evidence type="ECO:0000313" key="2">
    <source>
        <dbReference type="EMBL" id="RDB76304.1"/>
    </source>
</evidence>
<gene>
    <name evidence="2" type="ORF">C1872_12745</name>
</gene>
<name>A0A369MRQ8_EGGLN</name>
<feature type="region of interest" description="Disordered" evidence="1">
    <location>
        <begin position="144"/>
        <end position="175"/>
    </location>
</feature>
<dbReference type="EMBL" id="PPTX01000022">
    <property type="protein sequence ID" value="RDB76304.1"/>
    <property type="molecule type" value="Genomic_DNA"/>
</dbReference>
<protein>
    <submittedName>
        <fullName evidence="2">DUF669 domain-containing protein</fullName>
    </submittedName>
</protein>
<feature type="compositionally biased region" description="Polar residues" evidence="1">
    <location>
        <begin position="146"/>
        <end position="158"/>
    </location>
</feature>